<evidence type="ECO:0000313" key="5">
    <source>
        <dbReference type="Proteomes" id="UP001367508"/>
    </source>
</evidence>
<dbReference type="InterPro" id="IPR039785">
    <property type="entry name" value="MINY3/4"/>
</dbReference>
<dbReference type="GO" id="GO:0006508">
    <property type="term" value="P:proteolysis"/>
    <property type="evidence" value="ECO:0007669"/>
    <property type="project" value="UniProtKB-KW"/>
</dbReference>
<dbReference type="Proteomes" id="UP001367508">
    <property type="component" value="Unassembled WGS sequence"/>
</dbReference>
<evidence type="ECO:0000259" key="3">
    <source>
        <dbReference type="SMART" id="SM01174"/>
    </source>
</evidence>
<feature type="compositionally biased region" description="Basic and acidic residues" evidence="2">
    <location>
        <begin position="1"/>
        <end position="39"/>
    </location>
</feature>
<dbReference type="PANTHER" id="PTHR12473:SF8">
    <property type="entry name" value="UBIQUITIN CARBOXYL-TERMINAL HYDROLASE MINDY-4-RELATED"/>
    <property type="match status" value="1"/>
</dbReference>
<accession>A0AAN9QK15</accession>
<comment type="similarity">
    <text evidence="1">Belongs to the MINDY deubiquitinase family. FAM188 subfamily.</text>
</comment>
<name>A0AAN9QK15_CANGL</name>
<proteinExistence type="inferred from homology"/>
<evidence type="ECO:0000313" key="4">
    <source>
        <dbReference type="EMBL" id="KAK7338284.1"/>
    </source>
</evidence>
<evidence type="ECO:0000256" key="1">
    <source>
        <dbReference type="ARBA" id="ARBA00011074"/>
    </source>
</evidence>
<feature type="region of interest" description="Disordered" evidence="2">
    <location>
        <begin position="1"/>
        <end position="47"/>
    </location>
</feature>
<dbReference type="GO" id="GO:0004843">
    <property type="term" value="F:cysteine-type deubiquitinase activity"/>
    <property type="evidence" value="ECO:0007669"/>
    <property type="project" value="UniProtKB-EC"/>
</dbReference>
<dbReference type="EMBL" id="JAYMYQ010000004">
    <property type="protein sequence ID" value="KAK7338284.1"/>
    <property type="molecule type" value="Genomic_DNA"/>
</dbReference>
<dbReference type="AlphaFoldDB" id="A0AAN9QK15"/>
<dbReference type="PANTHER" id="PTHR12473">
    <property type="entry name" value="UBIQUITIN CARBOXYL-TERMINAL HYDROLASE MINDY-4-RELATED"/>
    <property type="match status" value="1"/>
</dbReference>
<dbReference type="InterPro" id="IPR025257">
    <property type="entry name" value="MINDY-3/4_CD"/>
</dbReference>
<dbReference type="SMART" id="SM01174">
    <property type="entry name" value="DUF4205"/>
    <property type="match status" value="1"/>
</dbReference>
<protein>
    <recommendedName>
        <fullName evidence="3">Deubiquitinating enzyme MINDY-3/4 conserved domain-containing protein</fullName>
    </recommendedName>
</protein>
<feature type="domain" description="Deubiquitinating enzyme MINDY-3/4 conserved" evidence="3">
    <location>
        <begin position="278"/>
        <end position="534"/>
    </location>
</feature>
<organism evidence="4 5">
    <name type="scientific">Canavalia gladiata</name>
    <name type="common">Sword bean</name>
    <name type="synonym">Dolichos gladiatus</name>
    <dbReference type="NCBI Taxonomy" id="3824"/>
    <lineage>
        <taxon>Eukaryota</taxon>
        <taxon>Viridiplantae</taxon>
        <taxon>Streptophyta</taxon>
        <taxon>Embryophyta</taxon>
        <taxon>Tracheophyta</taxon>
        <taxon>Spermatophyta</taxon>
        <taxon>Magnoliopsida</taxon>
        <taxon>eudicotyledons</taxon>
        <taxon>Gunneridae</taxon>
        <taxon>Pentapetalae</taxon>
        <taxon>rosids</taxon>
        <taxon>fabids</taxon>
        <taxon>Fabales</taxon>
        <taxon>Fabaceae</taxon>
        <taxon>Papilionoideae</taxon>
        <taxon>50 kb inversion clade</taxon>
        <taxon>NPAAA clade</taxon>
        <taxon>indigoferoid/millettioid clade</taxon>
        <taxon>Phaseoleae</taxon>
        <taxon>Canavalia</taxon>
    </lineage>
</organism>
<dbReference type="GO" id="GO:0071108">
    <property type="term" value="P:protein K48-linked deubiquitination"/>
    <property type="evidence" value="ECO:0007669"/>
    <property type="project" value="InterPro"/>
</dbReference>
<comment type="caution">
    <text evidence="4">The sequence shown here is derived from an EMBL/GenBank/DDBJ whole genome shotgun (WGS) entry which is preliminary data.</text>
</comment>
<gene>
    <name evidence="4" type="ORF">VNO77_18888</name>
</gene>
<dbReference type="GO" id="GO:1990380">
    <property type="term" value="F:K48-linked deubiquitinase activity"/>
    <property type="evidence" value="ECO:0007669"/>
    <property type="project" value="InterPro"/>
</dbReference>
<evidence type="ECO:0000256" key="2">
    <source>
        <dbReference type="SAM" id="MobiDB-lite"/>
    </source>
</evidence>
<reference evidence="4 5" key="1">
    <citation type="submission" date="2024-01" db="EMBL/GenBank/DDBJ databases">
        <title>The genomes of 5 underutilized Papilionoideae crops provide insights into root nodulation and disease resistanc.</title>
        <authorList>
            <person name="Jiang F."/>
        </authorList>
    </citation>
    <scope>NUCLEOTIDE SEQUENCE [LARGE SCALE GENOMIC DNA]</scope>
    <source>
        <strain evidence="4">LVBAO_FW01</strain>
        <tissue evidence="4">Leaves</tissue>
    </source>
</reference>
<keyword evidence="5" id="KW-1185">Reference proteome</keyword>
<sequence length="535" mass="60107">MHGERINFESEEVFKDAGKESSKNFKRLKDRETKGDHRSGAGKGGFRHEAEETYRPLMFIQTLNSSMRSTYCDSSGTSVVVHTKLMATNGVIDIMALNIPEYVSNLLRIAKVQTQNYGCGIQKVVWCVGRDQDEWSKGSHRDTVVDVEMFDGSPGALQVQADGEFIYGISRPVVGRINRLIGVVKTDFRSESSTWHMVVRILNSLILEHYTSVLVPHMLGRLEIRQQSSQIRDPLSIRNRATKSISVFRLKIRGGHKSKFPIEVESESPKDFPCFNRDSVLFSCISLVRLESKSQGVIPLTYMHGLDHFHGSTDQPPIKLKQLKDASYMSQRGTEASFKSQSVPSYNLSSLIEVVKVRALVRSMGEMLYSCENNRKIVIATLGIPKNDSQHFEGISEGEGIAQSLKGRSVEFALDMQKAVSNVFDGRMDLGGGMFLKGTFREVEIGFLTLLESLKFRKVGQFLKSPKMAYMGFGRVNPITWHGFLLTAASKIRMNGKEGKHRFAKLLTREIRIEVVVSLVWEGSIKSAHINSNLR</sequence>